<accession>A0A975A1L9</accession>
<feature type="signal peptide" evidence="1">
    <location>
        <begin position="1"/>
        <end position="18"/>
    </location>
</feature>
<keyword evidence="1" id="KW-0732">Signal</keyword>
<evidence type="ECO:0000313" key="4">
    <source>
        <dbReference type="Proteomes" id="UP000662783"/>
    </source>
</evidence>
<dbReference type="InterPro" id="IPR026444">
    <property type="entry name" value="Secre_tail"/>
</dbReference>
<gene>
    <name evidence="3" type="ORF">JR347_05145</name>
</gene>
<sequence>MVRLLTATMLLYGIAANAQSIKSYSFAPAGGTFSTSSVTGLWQIGGITRGSVANQNFTIQQEYVKGSQYIEVTSFDNAGVNTVNVYPNPTANHINISLNDKFIDAPIEYNLYNSQGALIKSDPLGNGYTHQTLDLSDMNQGVYLLILTDRRTSQSLKFRIIKN</sequence>
<feature type="domain" description="Secretion system C-terminal sorting" evidence="2">
    <location>
        <begin position="85"/>
        <end position="158"/>
    </location>
</feature>
<dbReference type="KEGG" id="fuv:JR347_05145"/>
<evidence type="ECO:0000256" key="1">
    <source>
        <dbReference type="SAM" id="SignalP"/>
    </source>
</evidence>
<evidence type="ECO:0000259" key="2">
    <source>
        <dbReference type="Pfam" id="PF18962"/>
    </source>
</evidence>
<dbReference type="NCBIfam" id="TIGR04183">
    <property type="entry name" value="Por_Secre_tail"/>
    <property type="match status" value="1"/>
</dbReference>
<reference evidence="3" key="1">
    <citation type="submission" date="2021-02" db="EMBL/GenBank/DDBJ databases">
        <title>Fulvivirga sp. S481 isolated from sea water.</title>
        <authorList>
            <person name="Bae S.S."/>
            <person name="Baek K."/>
        </authorList>
    </citation>
    <scope>NUCLEOTIDE SEQUENCE</scope>
    <source>
        <strain evidence="3">S481</strain>
    </source>
</reference>
<dbReference type="AlphaFoldDB" id="A0A975A1L9"/>
<evidence type="ECO:0000313" key="3">
    <source>
        <dbReference type="EMBL" id="QSE98466.1"/>
    </source>
</evidence>
<dbReference type="EMBL" id="CP070608">
    <property type="protein sequence ID" value="QSE98466.1"/>
    <property type="molecule type" value="Genomic_DNA"/>
</dbReference>
<dbReference type="RefSeq" id="WP_205722980.1">
    <property type="nucleotide sequence ID" value="NZ_CP070608.1"/>
</dbReference>
<feature type="chain" id="PRO_5036833597" evidence="1">
    <location>
        <begin position="19"/>
        <end position="163"/>
    </location>
</feature>
<proteinExistence type="predicted"/>
<organism evidence="3 4">
    <name type="scientific">Fulvivirga lutea</name>
    <dbReference type="NCBI Taxonomy" id="2810512"/>
    <lineage>
        <taxon>Bacteria</taxon>
        <taxon>Pseudomonadati</taxon>
        <taxon>Bacteroidota</taxon>
        <taxon>Cytophagia</taxon>
        <taxon>Cytophagales</taxon>
        <taxon>Fulvivirgaceae</taxon>
        <taxon>Fulvivirga</taxon>
    </lineage>
</organism>
<protein>
    <submittedName>
        <fullName evidence="3">T9SS type A sorting domain-containing protein</fullName>
    </submittedName>
</protein>
<name>A0A975A1L9_9BACT</name>
<dbReference type="Pfam" id="PF18962">
    <property type="entry name" value="Por_Secre_tail"/>
    <property type="match status" value="1"/>
</dbReference>
<keyword evidence="4" id="KW-1185">Reference proteome</keyword>
<dbReference type="Proteomes" id="UP000662783">
    <property type="component" value="Chromosome"/>
</dbReference>